<dbReference type="PANTHER" id="PTHR33103">
    <property type="entry name" value="OS01G0153900 PROTEIN"/>
    <property type="match status" value="1"/>
</dbReference>
<dbReference type="EMBL" id="JABFAE010416587">
    <property type="protein sequence ID" value="MBA0845547.1"/>
    <property type="molecule type" value="Genomic_DNA"/>
</dbReference>
<accession>A0A7J9KGC4</accession>
<keyword evidence="2" id="KW-1185">Reference proteome</keyword>
<dbReference type="AlphaFoldDB" id="A0A7J9KGC4"/>
<evidence type="ECO:0000313" key="2">
    <source>
        <dbReference type="Proteomes" id="UP000593575"/>
    </source>
</evidence>
<protein>
    <recommendedName>
        <fullName evidence="3">DUF674 family protein</fullName>
    </recommendedName>
</protein>
<dbReference type="InterPro" id="IPR007750">
    <property type="entry name" value="DUF674"/>
</dbReference>
<feature type="non-terminal residue" evidence="1">
    <location>
        <position position="355"/>
    </location>
</feature>
<name>A0A7J9KGC4_9ROSI</name>
<reference evidence="1 2" key="1">
    <citation type="journal article" date="2019" name="Genome Biol. Evol.">
        <title>Insights into the evolution of the New World diploid cottons (Gossypium, subgenus Houzingenia) based on genome sequencing.</title>
        <authorList>
            <person name="Grover C.E."/>
            <person name="Arick M.A. 2nd"/>
            <person name="Thrash A."/>
            <person name="Conover J.L."/>
            <person name="Sanders W.S."/>
            <person name="Peterson D.G."/>
            <person name="Frelichowski J.E."/>
            <person name="Scheffler J.A."/>
            <person name="Scheffler B.E."/>
            <person name="Wendel J.F."/>
        </authorList>
    </citation>
    <scope>NUCLEOTIDE SEQUENCE [LARGE SCALE GENOMIC DNA]</scope>
    <source>
        <strain evidence="1">6</strain>
        <tissue evidence="1">Leaf</tissue>
    </source>
</reference>
<sequence length="355" mass="39740">MASESTRISIKLLIDQERNKVILAEAGNDFVDTLRSILMFPLGSIANFRQTSNSRAWDVSGREMDVVKDETKGESMFFITDGLVVMKGLPGNLIQFLHKLGIKNFHQIKEEVLEIDSYEMSNLLSYSLFSKTTLTDAFLRKQRILSGEKSLLVAPNMEETVENDVKTRVKIILRKSDRKILFAETNEDFVDLLFSFLTIPFDSVLELLLGSNLTIGSISYLLQDLNIMLSIIEPKNSKKAVLQPFYSCPKEFPNICSEVRFSSFLDPKSPNPNSSFSSGYVLKNSSFLVTDDLVVKSLSSVSIISVLKELNIPLVDVEQQVISIGQVEALALLKACLCSSSPLSALKNYIVKKRK</sequence>
<dbReference type="Proteomes" id="UP000593575">
    <property type="component" value="Unassembled WGS sequence"/>
</dbReference>
<dbReference type="PANTHER" id="PTHR33103:SF27">
    <property type="entry name" value="OS04G0594700 PROTEIN"/>
    <property type="match status" value="1"/>
</dbReference>
<proteinExistence type="predicted"/>
<gene>
    <name evidence="1" type="ORF">Goarm_022846</name>
</gene>
<evidence type="ECO:0008006" key="3">
    <source>
        <dbReference type="Google" id="ProtNLM"/>
    </source>
</evidence>
<dbReference type="Pfam" id="PF05056">
    <property type="entry name" value="DUF674"/>
    <property type="match status" value="2"/>
</dbReference>
<evidence type="ECO:0000313" key="1">
    <source>
        <dbReference type="EMBL" id="MBA0845547.1"/>
    </source>
</evidence>
<comment type="caution">
    <text evidence="1">The sequence shown here is derived from an EMBL/GenBank/DDBJ whole genome shotgun (WGS) entry which is preliminary data.</text>
</comment>
<organism evidence="1 2">
    <name type="scientific">Gossypium armourianum</name>
    <dbReference type="NCBI Taxonomy" id="34283"/>
    <lineage>
        <taxon>Eukaryota</taxon>
        <taxon>Viridiplantae</taxon>
        <taxon>Streptophyta</taxon>
        <taxon>Embryophyta</taxon>
        <taxon>Tracheophyta</taxon>
        <taxon>Spermatophyta</taxon>
        <taxon>Magnoliopsida</taxon>
        <taxon>eudicotyledons</taxon>
        <taxon>Gunneridae</taxon>
        <taxon>Pentapetalae</taxon>
        <taxon>rosids</taxon>
        <taxon>malvids</taxon>
        <taxon>Malvales</taxon>
        <taxon>Malvaceae</taxon>
        <taxon>Malvoideae</taxon>
        <taxon>Gossypium</taxon>
    </lineage>
</organism>